<dbReference type="EMBL" id="NWSH01007408">
    <property type="protein sequence ID" value="PCG62981.1"/>
    <property type="molecule type" value="Genomic_DNA"/>
</dbReference>
<gene>
    <name evidence="1" type="ORF">B5V51_13257</name>
</gene>
<organism evidence="1">
    <name type="scientific">Heliothis virescens</name>
    <name type="common">Tobacco budworm moth</name>
    <dbReference type="NCBI Taxonomy" id="7102"/>
    <lineage>
        <taxon>Eukaryota</taxon>
        <taxon>Metazoa</taxon>
        <taxon>Ecdysozoa</taxon>
        <taxon>Arthropoda</taxon>
        <taxon>Hexapoda</taxon>
        <taxon>Insecta</taxon>
        <taxon>Pterygota</taxon>
        <taxon>Neoptera</taxon>
        <taxon>Endopterygota</taxon>
        <taxon>Lepidoptera</taxon>
        <taxon>Glossata</taxon>
        <taxon>Ditrysia</taxon>
        <taxon>Noctuoidea</taxon>
        <taxon>Noctuidae</taxon>
        <taxon>Heliothinae</taxon>
        <taxon>Heliothis</taxon>
    </lineage>
</organism>
<proteinExistence type="predicted"/>
<dbReference type="AlphaFoldDB" id="A0A2A4ITC9"/>
<comment type="caution">
    <text evidence="1">The sequence shown here is derived from an EMBL/GenBank/DDBJ whole genome shotgun (WGS) entry which is preliminary data.</text>
</comment>
<name>A0A2A4ITC9_HELVI</name>
<evidence type="ECO:0000313" key="1">
    <source>
        <dbReference type="EMBL" id="PCG62981.1"/>
    </source>
</evidence>
<protein>
    <submittedName>
        <fullName evidence="1">Uncharacterized protein</fullName>
    </submittedName>
</protein>
<accession>A0A2A4ITC9</accession>
<sequence length="214" mass="24278">MYELPRRVDGGVVNQGPVFNGDSARRWADVQYSYQYPYQWNYRPVPLNRVVVTEPTNSNGDNANVTTQNVVSNHSNFNYLTPKQVTDKINRPRETNNTSVNNTKTKQFDVNTSNISDNNKVRNEPNDTVNRFNNENVTKVPRYGTKTTQDNEVTPKIELKAEKGEEDDRWVWSNADDKIVETTTLVDLDDRAAFSADGCPVGKVKVGDKCITRA</sequence>
<reference evidence="1" key="1">
    <citation type="submission" date="2017-09" db="EMBL/GenBank/DDBJ databases">
        <title>Contemporary evolution of a Lepidopteran species, Heliothis virescens, in response to modern agricultural practices.</title>
        <authorList>
            <person name="Fritz M.L."/>
            <person name="Deyonke A.M."/>
            <person name="Papanicolaou A."/>
            <person name="Micinski S."/>
            <person name="Westbrook J."/>
            <person name="Gould F."/>
        </authorList>
    </citation>
    <scope>NUCLEOTIDE SEQUENCE [LARGE SCALE GENOMIC DNA]</scope>
    <source>
        <strain evidence="1">HvINT-</strain>
        <tissue evidence="1">Whole body</tissue>
    </source>
</reference>